<dbReference type="AlphaFoldDB" id="A0AAN7NZ64"/>
<name>A0AAN7NZ64_MYCAM</name>
<proteinExistence type="predicted"/>
<feature type="region of interest" description="Disordered" evidence="1">
    <location>
        <begin position="1"/>
        <end position="62"/>
    </location>
</feature>
<evidence type="ECO:0000313" key="2">
    <source>
        <dbReference type="EMBL" id="KAK4824245.1"/>
    </source>
</evidence>
<dbReference type="Proteomes" id="UP001333110">
    <property type="component" value="Unassembled WGS sequence"/>
</dbReference>
<organism evidence="2 3">
    <name type="scientific">Mycteria americana</name>
    <name type="common">Wood stork</name>
    <dbReference type="NCBI Taxonomy" id="33587"/>
    <lineage>
        <taxon>Eukaryota</taxon>
        <taxon>Metazoa</taxon>
        <taxon>Chordata</taxon>
        <taxon>Craniata</taxon>
        <taxon>Vertebrata</taxon>
        <taxon>Euteleostomi</taxon>
        <taxon>Archelosauria</taxon>
        <taxon>Archosauria</taxon>
        <taxon>Dinosauria</taxon>
        <taxon>Saurischia</taxon>
        <taxon>Theropoda</taxon>
        <taxon>Coelurosauria</taxon>
        <taxon>Aves</taxon>
        <taxon>Neognathae</taxon>
        <taxon>Neoaves</taxon>
        <taxon>Aequornithes</taxon>
        <taxon>Ciconiiformes</taxon>
        <taxon>Ciconiidae</taxon>
        <taxon>Mycteria</taxon>
    </lineage>
</organism>
<sequence length="319" mass="34729">MHLPGERSNATSPSCRDLGRECSQVQSSADDTEEAEKQMKLYETDELNTQNNPPNPKTHQRSSLPALLSLNTGEATPGVLCPVLGSPAERAGAVQPGEEKAQGDLINVCEYLKGGCKEDGPRLFSGVASDRTRGNGHKLKHGRFPLNIRKHFLTDSIKSMTKESSKEESAGAGGCIRDAVVQNRSTWLRAALKEWVFMTTTFPLWFGELRFCQGASHKDVRSTYSLLARKKKTKYKKGDPGATFRQAKPSPFGSLPKQLSCGSSLAAEECGVRQEPSHGVFPGGCPASWQAGPRNRFRRPVENHPLVKSASCCSTNGKN</sequence>
<accession>A0AAN7NZ64</accession>
<protein>
    <submittedName>
        <fullName evidence="2">Uncharacterized protein</fullName>
    </submittedName>
</protein>
<evidence type="ECO:0000256" key="1">
    <source>
        <dbReference type="SAM" id="MobiDB-lite"/>
    </source>
</evidence>
<comment type="caution">
    <text evidence="2">The sequence shown here is derived from an EMBL/GenBank/DDBJ whole genome shotgun (WGS) entry which is preliminary data.</text>
</comment>
<keyword evidence="3" id="KW-1185">Reference proteome</keyword>
<reference evidence="2 3" key="1">
    <citation type="journal article" date="2023" name="J. Hered.">
        <title>Chromosome-level genome of the wood stork (Mycteria americana) provides insight into avian chromosome evolution.</title>
        <authorList>
            <person name="Flamio R. Jr."/>
            <person name="Ramstad K.M."/>
        </authorList>
    </citation>
    <scope>NUCLEOTIDE SEQUENCE [LARGE SCALE GENOMIC DNA]</scope>
    <source>
        <strain evidence="2">JAX WOST 10</strain>
    </source>
</reference>
<dbReference type="EMBL" id="JAUNZN010000003">
    <property type="protein sequence ID" value="KAK4824245.1"/>
    <property type="molecule type" value="Genomic_DNA"/>
</dbReference>
<evidence type="ECO:0000313" key="3">
    <source>
        <dbReference type="Proteomes" id="UP001333110"/>
    </source>
</evidence>
<gene>
    <name evidence="2" type="ORF">QYF61_012511</name>
</gene>